<name>A0ABV5AAW4_9BACL</name>
<dbReference type="Proteomes" id="UP001579974">
    <property type="component" value="Unassembled WGS sequence"/>
</dbReference>
<dbReference type="InterPro" id="IPR009920">
    <property type="entry name" value="HEPPP_synth_su1"/>
</dbReference>
<reference evidence="1 2" key="1">
    <citation type="journal article" date="2024" name="Int. J. Mol. Sci.">
        <title>Exploration of Alicyclobacillus spp. Genome in Search of Antibiotic Resistance.</title>
        <authorList>
            <person name="Bucka-Kolendo J."/>
            <person name="Kiousi D.E."/>
            <person name="Dekowska A."/>
            <person name="Mikolajczuk-Szczyrba A."/>
            <person name="Karadedos D.M."/>
            <person name="Michael P."/>
            <person name="Galanis A."/>
            <person name="Sokolowska B."/>
        </authorList>
    </citation>
    <scope>NUCLEOTIDE SEQUENCE [LARGE SCALE GENOMIC DNA]</scope>
    <source>
        <strain evidence="1 2">KKP 3000</strain>
    </source>
</reference>
<organism evidence="1 2">
    <name type="scientific">Alicyclobacillus fastidiosus</name>
    <dbReference type="NCBI Taxonomy" id="392011"/>
    <lineage>
        <taxon>Bacteria</taxon>
        <taxon>Bacillati</taxon>
        <taxon>Bacillota</taxon>
        <taxon>Bacilli</taxon>
        <taxon>Bacillales</taxon>
        <taxon>Alicyclobacillaceae</taxon>
        <taxon>Alicyclobacillus</taxon>
    </lineage>
</organism>
<gene>
    <name evidence="1" type="ORF">KKP3000_002419</name>
</gene>
<evidence type="ECO:0000313" key="2">
    <source>
        <dbReference type="Proteomes" id="UP001579974"/>
    </source>
</evidence>
<comment type="caution">
    <text evidence="1">The sequence shown here is derived from an EMBL/GenBank/DDBJ whole genome shotgun (WGS) entry which is preliminary data.</text>
</comment>
<protein>
    <submittedName>
        <fullName evidence="1">Heptaprenyl diphosphate synthase component 1</fullName>
    </submittedName>
</protein>
<proteinExistence type="predicted"/>
<accession>A0ABV5AAW4</accession>
<sequence>MTDCKESLLRRVERLAQRHMQHEYLLTSQIRQSVSRFHFDVGYAILSAADVSDSEMEQVLTAVLILEQGLSIHDEVDSSPAEKQGLVVLAGDYDSSKYYFLLAQLSDSALMYALCDAVARVNEAKMTISVDGNRLSSQEYMRLMGIVQGQLLHALANHYLGETGFWKTHIESLVQAHIVQNELLARRAHHNFTIRQASEWLSDSMQRMGTMPSTALVGPLYNFLVEYFQPIQRTVEDLSWAEGNR</sequence>
<dbReference type="RefSeq" id="WP_275476700.1">
    <property type="nucleotide sequence ID" value="NZ_CP162940.1"/>
</dbReference>
<dbReference type="EMBL" id="JBDXSU010000002">
    <property type="protein sequence ID" value="MFB5189412.1"/>
    <property type="molecule type" value="Genomic_DNA"/>
</dbReference>
<dbReference type="Pfam" id="PF07307">
    <property type="entry name" value="HEPPP_synt_1"/>
    <property type="match status" value="1"/>
</dbReference>
<dbReference type="Gene3D" id="1.20.120.1450">
    <property type="match status" value="1"/>
</dbReference>
<evidence type="ECO:0000313" key="1">
    <source>
        <dbReference type="EMBL" id="MFB5189412.1"/>
    </source>
</evidence>
<keyword evidence="2" id="KW-1185">Reference proteome</keyword>